<evidence type="ECO:0000313" key="44">
    <source>
        <dbReference type="EMBL" id="CAL1289573.1"/>
    </source>
</evidence>
<keyword evidence="29" id="KW-0829">Tyrosine-protein kinase</keyword>
<dbReference type="SMART" id="SM00219">
    <property type="entry name" value="TyrKc"/>
    <property type="match status" value="1"/>
</dbReference>
<evidence type="ECO:0000256" key="28">
    <source>
        <dbReference type="ARBA" id="ARBA00023136"/>
    </source>
</evidence>
<keyword evidence="30" id="KW-0168">Coated pit</keyword>
<evidence type="ECO:0000259" key="43">
    <source>
        <dbReference type="PROSITE" id="PS50030"/>
    </source>
</evidence>
<comment type="catalytic activity">
    <reaction evidence="34">
        <text>L-seryl-[protein] + ATP = O-phospho-L-seryl-[protein] + ADP + H(+)</text>
        <dbReference type="Rhea" id="RHEA:17989"/>
        <dbReference type="Rhea" id="RHEA-COMP:9863"/>
        <dbReference type="Rhea" id="RHEA-COMP:11604"/>
        <dbReference type="ChEBI" id="CHEBI:15378"/>
        <dbReference type="ChEBI" id="CHEBI:29999"/>
        <dbReference type="ChEBI" id="CHEBI:30616"/>
        <dbReference type="ChEBI" id="CHEBI:83421"/>
        <dbReference type="ChEBI" id="CHEBI:456216"/>
        <dbReference type="EC" id="2.7.11.1"/>
    </reaction>
</comment>
<keyword evidence="16" id="KW-0723">Serine/threonine-protein kinase</keyword>
<evidence type="ECO:0000256" key="11">
    <source>
        <dbReference type="ARBA" id="ARBA00012513"/>
    </source>
</evidence>
<keyword evidence="25" id="KW-0460">Magnesium</keyword>
<evidence type="ECO:0000256" key="10">
    <source>
        <dbReference type="ARBA" id="ARBA00011903"/>
    </source>
</evidence>
<evidence type="ECO:0000313" key="45">
    <source>
        <dbReference type="Proteomes" id="UP001497382"/>
    </source>
</evidence>
<dbReference type="GO" id="GO:0004674">
    <property type="term" value="F:protein serine/threonine kinase activity"/>
    <property type="evidence" value="ECO:0007669"/>
    <property type="project" value="UniProtKB-KW"/>
</dbReference>
<evidence type="ECO:0000256" key="22">
    <source>
        <dbReference type="ARBA" id="ARBA00022753"/>
    </source>
</evidence>
<feature type="binding site" evidence="39">
    <location>
        <position position="207"/>
    </location>
    <ligand>
        <name>ATP</name>
        <dbReference type="ChEBI" id="CHEBI:30616"/>
    </ligand>
</feature>
<dbReference type="InterPro" id="IPR020635">
    <property type="entry name" value="Tyr_kinase_cat_dom"/>
</dbReference>
<evidence type="ECO:0000256" key="38">
    <source>
        <dbReference type="PROSITE-ProRule" id="PRU00192"/>
    </source>
</evidence>
<proteinExistence type="inferred from homology"/>
<evidence type="ECO:0000256" key="27">
    <source>
        <dbReference type="ARBA" id="ARBA00022949"/>
    </source>
</evidence>
<dbReference type="Pfam" id="PF00018">
    <property type="entry name" value="SH3_1"/>
    <property type="match status" value="1"/>
</dbReference>
<evidence type="ECO:0000256" key="25">
    <source>
        <dbReference type="ARBA" id="ARBA00022842"/>
    </source>
</evidence>
<comment type="caution">
    <text evidence="44">The sequence shown here is derived from an EMBL/GenBank/DDBJ whole genome shotgun (WGS) entry which is preliminary data.</text>
</comment>
<dbReference type="InterPro" id="IPR037085">
    <property type="entry name" value="Cdc42-bd-like_dom_sf"/>
</dbReference>
<dbReference type="PROSITE" id="PS00109">
    <property type="entry name" value="PROTEIN_KINASE_TYR"/>
    <property type="match status" value="1"/>
</dbReference>
<evidence type="ECO:0000256" key="31">
    <source>
        <dbReference type="ARBA" id="ARBA00023242"/>
    </source>
</evidence>
<dbReference type="InterPro" id="IPR015116">
    <property type="entry name" value="Cdc42-bd-like"/>
</dbReference>
<evidence type="ECO:0000256" key="8">
    <source>
        <dbReference type="ARBA" id="ARBA00004536"/>
    </source>
</evidence>
<evidence type="ECO:0000256" key="34">
    <source>
        <dbReference type="ARBA" id="ARBA00048679"/>
    </source>
</evidence>
<dbReference type="FunFam" id="3.30.200.20:FF:000107">
    <property type="entry name" value="Putative activated CDC42 kinase 1"/>
    <property type="match status" value="1"/>
</dbReference>
<keyword evidence="12 38" id="KW-0728">SH3 domain</keyword>
<dbReference type="EC" id="2.7.10.2" evidence="10"/>
<reference evidence="44 45" key="1">
    <citation type="submission" date="2024-04" db="EMBL/GenBank/DDBJ databases">
        <authorList>
            <person name="Rising A."/>
            <person name="Reimegard J."/>
            <person name="Sonavane S."/>
            <person name="Akerstrom W."/>
            <person name="Nylinder S."/>
            <person name="Hedman E."/>
            <person name="Kallberg Y."/>
        </authorList>
    </citation>
    <scope>NUCLEOTIDE SEQUENCE [LARGE SCALE GENOMIC DNA]</scope>
</reference>
<dbReference type="Proteomes" id="UP001497382">
    <property type="component" value="Unassembled WGS sequence"/>
</dbReference>
<dbReference type="GO" id="GO:0005768">
    <property type="term" value="C:endosome"/>
    <property type="evidence" value="ECO:0007669"/>
    <property type="project" value="UniProtKB-SubCell"/>
</dbReference>
<dbReference type="SUPFAM" id="SSF56112">
    <property type="entry name" value="Protein kinase-like (PK-like)"/>
    <property type="match status" value="1"/>
</dbReference>
<evidence type="ECO:0000256" key="1">
    <source>
        <dbReference type="ARBA" id="ARBA00001946"/>
    </source>
</evidence>
<keyword evidence="32" id="KW-0968">Cytoplasmic vesicle</keyword>
<dbReference type="FunFam" id="4.10.680.10:FF:000001">
    <property type="entry name" value="activated CDC42 kinase 1 isoform X1"/>
    <property type="match status" value="1"/>
</dbReference>
<evidence type="ECO:0000256" key="13">
    <source>
        <dbReference type="ARBA" id="ARBA00022475"/>
    </source>
</evidence>
<dbReference type="InterPro" id="IPR050198">
    <property type="entry name" value="Non-receptor_tyrosine_kinases"/>
</dbReference>
<keyword evidence="26" id="KW-0832">Ubl conjugation</keyword>
<dbReference type="AlphaFoldDB" id="A0AAV2AZX8"/>
<keyword evidence="27" id="KW-0965">Cell junction</keyword>
<dbReference type="CDD" id="cd05040">
    <property type="entry name" value="PTKc_Ack_like"/>
    <property type="match status" value="1"/>
</dbReference>
<dbReference type="InterPro" id="IPR017441">
    <property type="entry name" value="Protein_kinase_ATP_BS"/>
</dbReference>
<dbReference type="SUPFAM" id="SSF50044">
    <property type="entry name" value="SH3-domain"/>
    <property type="match status" value="1"/>
</dbReference>
<dbReference type="InterPro" id="IPR015940">
    <property type="entry name" value="UBA"/>
</dbReference>
<dbReference type="FunFam" id="1.10.510.10:FF:000080">
    <property type="entry name" value="Putative activated CDC42 kinase 1"/>
    <property type="match status" value="1"/>
</dbReference>
<dbReference type="PROSITE" id="PS50030">
    <property type="entry name" value="UBA"/>
    <property type="match status" value="1"/>
</dbReference>
<evidence type="ECO:0000256" key="36">
    <source>
        <dbReference type="ARBA" id="ARBA00072244"/>
    </source>
</evidence>
<dbReference type="GO" id="GO:0006897">
    <property type="term" value="P:endocytosis"/>
    <property type="evidence" value="ECO:0007669"/>
    <property type="project" value="UniProtKB-KW"/>
</dbReference>
<feature type="compositionally biased region" description="Low complexity" evidence="40">
    <location>
        <begin position="667"/>
        <end position="679"/>
    </location>
</feature>
<dbReference type="GO" id="GO:0046872">
    <property type="term" value="F:metal ion binding"/>
    <property type="evidence" value="ECO:0007669"/>
    <property type="project" value="UniProtKB-KW"/>
</dbReference>
<evidence type="ECO:0000256" key="32">
    <source>
        <dbReference type="ARBA" id="ARBA00023329"/>
    </source>
</evidence>
<protein>
    <recommendedName>
        <fullName evidence="36">Activated CDC42 kinase 1</fullName>
        <ecNumber evidence="10">2.7.10.2</ecNumber>
        <ecNumber evidence="11">2.7.11.1</ecNumber>
    </recommendedName>
    <alternativeName>
        <fullName evidence="37">Tyrosine kinase non-receptor protein 2</fullName>
    </alternativeName>
</protein>
<evidence type="ECO:0000256" key="37">
    <source>
        <dbReference type="ARBA" id="ARBA00077194"/>
    </source>
</evidence>
<dbReference type="Pfam" id="PF22931">
    <property type="entry name" value="SAM_TNK"/>
    <property type="match status" value="1"/>
</dbReference>
<dbReference type="GO" id="GO:0004715">
    <property type="term" value="F:non-membrane spanning protein tyrosine kinase activity"/>
    <property type="evidence" value="ECO:0007669"/>
    <property type="project" value="UniProtKB-EC"/>
</dbReference>
<evidence type="ECO:0000256" key="26">
    <source>
        <dbReference type="ARBA" id="ARBA00022843"/>
    </source>
</evidence>
<keyword evidence="22" id="KW-0967">Endosome</keyword>
<keyword evidence="24 39" id="KW-0067">ATP-binding</keyword>
<evidence type="ECO:0000256" key="21">
    <source>
        <dbReference type="ARBA" id="ARBA00022741"/>
    </source>
</evidence>
<keyword evidence="23" id="KW-0418">Kinase</keyword>
<evidence type="ECO:0000256" key="24">
    <source>
        <dbReference type="ARBA" id="ARBA00022840"/>
    </source>
</evidence>
<evidence type="ECO:0000256" key="2">
    <source>
        <dbReference type="ARBA" id="ARBA00004123"/>
    </source>
</evidence>
<evidence type="ECO:0000256" key="6">
    <source>
        <dbReference type="ARBA" id="ARBA00004236"/>
    </source>
</evidence>
<feature type="region of interest" description="Disordered" evidence="40">
    <location>
        <begin position="660"/>
        <end position="706"/>
    </location>
</feature>
<evidence type="ECO:0000256" key="29">
    <source>
        <dbReference type="ARBA" id="ARBA00023137"/>
    </source>
</evidence>
<dbReference type="CDD" id="cd09539">
    <property type="entry name" value="SAM_TNK-like"/>
    <property type="match status" value="1"/>
</dbReference>
<evidence type="ECO:0000256" key="12">
    <source>
        <dbReference type="ARBA" id="ARBA00022443"/>
    </source>
</evidence>
<feature type="domain" description="Protein kinase" evidence="42">
    <location>
        <begin position="175"/>
        <end position="434"/>
    </location>
</feature>
<dbReference type="EMBL" id="CAXIEN010000251">
    <property type="protein sequence ID" value="CAL1289573.1"/>
    <property type="molecule type" value="Genomic_DNA"/>
</dbReference>
<comment type="cofactor">
    <cofactor evidence="1">
        <name>Mg(2+)</name>
        <dbReference type="ChEBI" id="CHEBI:18420"/>
    </cofactor>
</comment>
<name>A0AAV2AZX8_9ARAC</name>
<comment type="subcellular location">
    <subcellularLocation>
        <location evidence="8">Cell junction</location>
        <location evidence="8">Adherens junction</location>
    </subcellularLocation>
    <subcellularLocation>
        <location evidence="6">Cell membrane</location>
    </subcellularLocation>
    <subcellularLocation>
        <location evidence="7">Cytoplasm</location>
        <location evidence="7">Cytosol</location>
    </subcellularLocation>
    <subcellularLocation>
        <location evidence="5">Cytoplasmic vesicle membrane</location>
        <topology evidence="5">Peripheral membrane protein</topology>
        <orientation evidence="5">Cytoplasmic side</orientation>
    </subcellularLocation>
    <subcellularLocation>
        <location evidence="3">Cytoplasmic vesicle</location>
        <location evidence="3">Clathrin-coated vesicle</location>
    </subcellularLocation>
    <subcellularLocation>
        <location evidence="4">Endosome</location>
    </subcellularLocation>
    <subcellularLocation>
        <location evidence="9">Membrane</location>
        <location evidence="9">Clathrin-coated pit</location>
    </subcellularLocation>
    <subcellularLocation>
        <location evidence="2">Nucleus</location>
    </subcellularLocation>
</comment>
<evidence type="ECO:0000256" key="39">
    <source>
        <dbReference type="PROSITE-ProRule" id="PRU10141"/>
    </source>
</evidence>
<evidence type="ECO:0000256" key="35">
    <source>
        <dbReference type="ARBA" id="ARBA00060742"/>
    </source>
</evidence>
<dbReference type="InterPro" id="IPR055175">
    <property type="entry name" value="ACK/TNK-like_SAM"/>
</dbReference>
<dbReference type="GO" id="GO:0002009">
    <property type="term" value="P:morphogenesis of an epithelium"/>
    <property type="evidence" value="ECO:0007669"/>
    <property type="project" value="UniProtKB-ARBA"/>
</dbReference>
<feature type="region of interest" description="Disordered" evidence="40">
    <location>
        <begin position="543"/>
        <end position="574"/>
    </location>
</feature>
<dbReference type="GO" id="GO:0005905">
    <property type="term" value="C:clathrin-coated pit"/>
    <property type="evidence" value="ECO:0007669"/>
    <property type="project" value="UniProtKB-SubCell"/>
</dbReference>
<evidence type="ECO:0000256" key="15">
    <source>
        <dbReference type="ARBA" id="ARBA00022490"/>
    </source>
</evidence>
<feature type="compositionally biased region" description="Basic and acidic residues" evidence="40">
    <location>
        <begin position="546"/>
        <end position="569"/>
    </location>
</feature>
<keyword evidence="19" id="KW-0808">Transferase</keyword>
<dbReference type="InterPro" id="IPR049587">
    <property type="entry name" value="TNK-like_SAM"/>
</dbReference>
<evidence type="ECO:0000256" key="30">
    <source>
        <dbReference type="ARBA" id="ARBA00023176"/>
    </source>
</evidence>
<evidence type="ECO:0000256" key="9">
    <source>
        <dbReference type="ARBA" id="ARBA00004600"/>
    </source>
</evidence>
<keyword evidence="18" id="KW-0254">Endocytosis</keyword>
<dbReference type="SMART" id="SM00220">
    <property type="entry name" value="S_TKc"/>
    <property type="match status" value="1"/>
</dbReference>
<keyword evidence="14" id="KW-0488">Methylation</keyword>
<keyword evidence="28" id="KW-0472">Membrane</keyword>
<dbReference type="InterPro" id="IPR008266">
    <property type="entry name" value="Tyr_kinase_AS"/>
</dbReference>
<organism evidence="44 45">
    <name type="scientific">Larinioides sclopetarius</name>
    <dbReference type="NCBI Taxonomy" id="280406"/>
    <lineage>
        <taxon>Eukaryota</taxon>
        <taxon>Metazoa</taxon>
        <taxon>Ecdysozoa</taxon>
        <taxon>Arthropoda</taxon>
        <taxon>Chelicerata</taxon>
        <taxon>Arachnida</taxon>
        <taxon>Araneae</taxon>
        <taxon>Araneomorphae</taxon>
        <taxon>Entelegynae</taxon>
        <taxon>Araneoidea</taxon>
        <taxon>Araneidae</taxon>
        <taxon>Larinioides</taxon>
    </lineage>
</organism>
<dbReference type="GO" id="GO:0005634">
    <property type="term" value="C:nucleus"/>
    <property type="evidence" value="ECO:0007669"/>
    <property type="project" value="UniProtKB-SubCell"/>
</dbReference>
<dbReference type="GO" id="GO:0005524">
    <property type="term" value="F:ATP binding"/>
    <property type="evidence" value="ECO:0007669"/>
    <property type="project" value="UniProtKB-UniRule"/>
</dbReference>
<evidence type="ECO:0000256" key="33">
    <source>
        <dbReference type="ARBA" id="ARBA00047899"/>
    </source>
</evidence>
<dbReference type="Gene3D" id="4.10.680.10">
    <property type="entry name" value="Cdc42-like binding domain"/>
    <property type="match status" value="1"/>
</dbReference>
<dbReference type="GO" id="GO:0005912">
    <property type="term" value="C:adherens junction"/>
    <property type="evidence" value="ECO:0007669"/>
    <property type="project" value="UniProtKB-SubCell"/>
</dbReference>
<keyword evidence="21 39" id="KW-0547">Nucleotide-binding</keyword>
<dbReference type="Pfam" id="PF07714">
    <property type="entry name" value="PK_Tyr_Ser-Thr"/>
    <property type="match status" value="1"/>
</dbReference>
<dbReference type="GO" id="GO:0005886">
    <property type="term" value="C:plasma membrane"/>
    <property type="evidence" value="ECO:0007669"/>
    <property type="project" value="UniProtKB-SubCell"/>
</dbReference>
<evidence type="ECO:0000256" key="17">
    <source>
        <dbReference type="ARBA" id="ARBA00022553"/>
    </source>
</evidence>
<evidence type="ECO:0000256" key="7">
    <source>
        <dbReference type="ARBA" id="ARBA00004514"/>
    </source>
</evidence>
<feature type="domain" description="SH3" evidence="41">
    <location>
        <begin position="437"/>
        <end position="497"/>
    </location>
</feature>
<evidence type="ECO:0000256" key="18">
    <source>
        <dbReference type="ARBA" id="ARBA00022583"/>
    </source>
</evidence>
<dbReference type="PRINTS" id="PR00109">
    <property type="entry name" value="TYRKINASE"/>
</dbReference>
<dbReference type="InterPro" id="IPR001245">
    <property type="entry name" value="Ser-Thr/Tyr_kinase_cat_dom"/>
</dbReference>
<evidence type="ECO:0000256" key="3">
    <source>
        <dbReference type="ARBA" id="ARBA00004132"/>
    </source>
</evidence>
<dbReference type="GO" id="GO:0030136">
    <property type="term" value="C:clathrin-coated vesicle"/>
    <property type="evidence" value="ECO:0007669"/>
    <property type="project" value="UniProtKB-SubCell"/>
</dbReference>
<dbReference type="EC" id="2.7.11.1" evidence="11"/>
<keyword evidence="45" id="KW-1185">Reference proteome</keyword>
<dbReference type="Gene3D" id="1.10.510.10">
    <property type="entry name" value="Transferase(Phosphotransferase) domain 1"/>
    <property type="match status" value="1"/>
</dbReference>
<feature type="domain" description="UBA" evidence="43">
    <location>
        <begin position="967"/>
        <end position="1008"/>
    </location>
</feature>
<dbReference type="InterPro" id="IPR001452">
    <property type="entry name" value="SH3_domain"/>
</dbReference>
<dbReference type="PANTHER" id="PTHR24418">
    <property type="entry name" value="TYROSINE-PROTEIN KINASE"/>
    <property type="match status" value="1"/>
</dbReference>
<evidence type="ECO:0000259" key="42">
    <source>
        <dbReference type="PROSITE" id="PS50011"/>
    </source>
</evidence>
<dbReference type="InterPro" id="IPR011009">
    <property type="entry name" value="Kinase-like_dom_sf"/>
</dbReference>
<accession>A0AAV2AZX8</accession>
<dbReference type="PROSITE" id="PS50011">
    <property type="entry name" value="PROTEIN_KINASE_DOM"/>
    <property type="match status" value="1"/>
</dbReference>
<evidence type="ECO:0000256" key="40">
    <source>
        <dbReference type="SAM" id="MobiDB-lite"/>
    </source>
</evidence>
<evidence type="ECO:0000259" key="41">
    <source>
        <dbReference type="PROSITE" id="PS50002"/>
    </source>
</evidence>
<comment type="catalytic activity">
    <reaction evidence="33">
        <text>L-threonyl-[protein] + ATP = O-phospho-L-threonyl-[protein] + ADP + H(+)</text>
        <dbReference type="Rhea" id="RHEA:46608"/>
        <dbReference type="Rhea" id="RHEA-COMP:11060"/>
        <dbReference type="Rhea" id="RHEA-COMP:11605"/>
        <dbReference type="ChEBI" id="CHEBI:15378"/>
        <dbReference type="ChEBI" id="CHEBI:30013"/>
        <dbReference type="ChEBI" id="CHEBI:30616"/>
        <dbReference type="ChEBI" id="CHEBI:61977"/>
        <dbReference type="ChEBI" id="CHEBI:456216"/>
        <dbReference type="EC" id="2.7.11.1"/>
    </reaction>
</comment>
<evidence type="ECO:0000256" key="14">
    <source>
        <dbReference type="ARBA" id="ARBA00022481"/>
    </source>
</evidence>
<dbReference type="Pfam" id="PF09027">
    <property type="entry name" value="GTPase_binding"/>
    <property type="match status" value="1"/>
</dbReference>
<keyword evidence="17" id="KW-0597">Phosphoprotein</keyword>
<keyword evidence="31" id="KW-0539">Nucleus</keyword>
<dbReference type="GO" id="GO:0005829">
    <property type="term" value="C:cytosol"/>
    <property type="evidence" value="ECO:0007669"/>
    <property type="project" value="UniProtKB-SubCell"/>
</dbReference>
<evidence type="ECO:0000256" key="4">
    <source>
        <dbReference type="ARBA" id="ARBA00004177"/>
    </source>
</evidence>
<dbReference type="InterPro" id="IPR000719">
    <property type="entry name" value="Prot_kinase_dom"/>
</dbReference>
<evidence type="ECO:0000256" key="16">
    <source>
        <dbReference type="ARBA" id="ARBA00022527"/>
    </source>
</evidence>
<dbReference type="GO" id="GO:0030659">
    <property type="term" value="C:cytoplasmic vesicle membrane"/>
    <property type="evidence" value="ECO:0007669"/>
    <property type="project" value="UniProtKB-SubCell"/>
</dbReference>
<evidence type="ECO:0000256" key="19">
    <source>
        <dbReference type="ARBA" id="ARBA00022679"/>
    </source>
</evidence>
<dbReference type="PROSITE" id="PS50002">
    <property type="entry name" value="SH3"/>
    <property type="match status" value="1"/>
</dbReference>
<keyword evidence="15" id="KW-0963">Cytoplasm</keyword>
<dbReference type="InterPro" id="IPR036028">
    <property type="entry name" value="SH3-like_dom_sf"/>
</dbReference>
<evidence type="ECO:0000256" key="20">
    <source>
        <dbReference type="ARBA" id="ARBA00022723"/>
    </source>
</evidence>
<keyword evidence="13" id="KW-1003">Cell membrane</keyword>
<sequence length="1013" mass="113728">MFLWRLHFQSYSIIFQVNLGLEFCNFRSLIPENNIYYLHLLKIRIVIRTLKFLCTFCDMNVDSTDTRWLYELLQEVQLEQFYAKIRDELQVTRLAHFDYVLSYDLENIGMGKPAARRLLDAVKKRRAAMWKKTLLNKILPSGKQEKSAKGGSTASATPAVPSNGMLTCLINDKDLKLLNKLGDGSFGVVMKGEWTTVSGTTIPVAVKILKEDAVSLPGAFKDFIEEVNAMHCLNHPNLIRLYGVVLLSPLMMVTELAPLGSLRDSLRKECHHTPVSLLIEYAVQIAAGMAYLESKQYIHRDLATRNVLLATKQKVKIGDFGLMRALPNQEDCYVMTEHKKVPFPWCAPESLKSRQFSHASDTWMFGVTLWEMFTFGEEPWAAITGAQILQKIDQEGERLRRPEACPTDIYQLMLQCWAHKPSDRPTFLALQDFLCEARPLKLTSVQAFDEPDKLKIENGDVIEVIEGRQEFYWWKGQNQRTFQIGIFPRLIADRQKQLTTDDISKPLRNSFIHTGHGDISGRSWGSPGHIDEVYLQNPMEPLDLLGLKEDPPPAPKLRDRNTKGEDSNSKKSLTKQYAYNKLENEQNGETKLFSQRLKSRSKKEVKEGILIDFTNEIAVSSPPSVSPSLFPTQRPTMPLHVSSSLVDLSSTSSFSTLCCSDRKSSPDYDTSSTYSSSKSNAATDRYYNVPPTEISQPSDRYYSVVPNTDYQPQESLRTSNYYSPVAETASNYTLPPPPTNHLTRMGSCPALHVEPTTSYRNASQSNTIGNRSPINTSAFDDLFESFGNMSFQSQTQNKFPTNKCQTATTCDRNQMLEELKKTLGMKEMNSNFSKDVETKPIVKIPLLQPPQSHTKRNNRSIEKGGTSFPRDVSQPASNLPIPPPVPSLPPNMAEVKPFVINNPVSSKNNLSPNNAPFNLFPNSMTAPASNPAILKQKLMLIQAQVSGVTIDECHAAYQEYGGNVEAAIKSLQLLQLCRLGIASKSQCENALKSVNWNVELAASSLVDGLQNAQ</sequence>
<evidence type="ECO:0000256" key="23">
    <source>
        <dbReference type="ARBA" id="ARBA00022777"/>
    </source>
</evidence>
<feature type="region of interest" description="Disordered" evidence="40">
    <location>
        <begin position="848"/>
        <end position="883"/>
    </location>
</feature>
<comment type="similarity">
    <text evidence="35">Belongs to the protein kinase superfamily. Tyr protein kinase family.</text>
</comment>
<evidence type="ECO:0000256" key="5">
    <source>
        <dbReference type="ARBA" id="ARBA00004180"/>
    </source>
</evidence>
<dbReference type="PROSITE" id="PS00107">
    <property type="entry name" value="PROTEIN_KINASE_ATP"/>
    <property type="match status" value="1"/>
</dbReference>
<keyword evidence="20" id="KW-0479">Metal-binding</keyword>
<dbReference type="Gene3D" id="3.30.200.20">
    <property type="entry name" value="Phosphorylase Kinase, domain 1"/>
    <property type="match status" value="1"/>
</dbReference>
<gene>
    <name evidence="44" type="ORF">LARSCL_LOCUS16010</name>
</gene>